<accession>A0ABW3BY95</accession>
<dbReference type="RefSeq" id="WP_379943958.1">
    <property type="nucleotide sequence ID" value="NZ_JBHTIB010000027.1"/>
</dbReference>
<organism evidence="1 2">
    <name type="scientific">Mariniflexile aquimaris</name>
    <dbReference type="NCBI Taxonomy" id="881009"/>
    <lineage>
        <taxon>Bacteria</taxon>
        <taxon>Pseudomonadati</taxon>
        <taxon>Bacteroidota</taxon>
        <taxon>Flavobacteriia</taxon>
        <taxon>Flavobacteriales</taxon>
        <taxon>Flavobacteriaceae</taxon>
        <taxon>Mariniflexile</taxon>
    </lineage>
</organism>
<evidence type="ECO:0000313" key="2">
    <source>
        <dbReference type="Proteomes" id="UP001597011"/>
    </source>
</evidence>
<dbReference type="Gene3D" id="3.40.50.11550">
    <property type="match status" value="1"/>
</dbReference>
<evidence type="ECO:0008006" key="3">
    <source>
        <dbReference type="Google" id="ProtNLM"/>
    </source>
</evidence>
<name>A0ABW3BY95_9FLAO</name>
<sequence>MRDLFKILTIIFITINFTSCNKDNKTDLKKYLENNWKSPEDYVIDKFKERDYIFVGEFHRIKQDVDFIKGIIPKLYENGVYNLAIEFGSYKHQHLLDSLLKLPKFDRKLAKEIYYKTDPSWNFKEYIDIYEEAWKVNSKLSNNDRKFRVINLSDGYIPCGESDEIWYDVDYDIFMADVIKKEIVDKEEKALIYLGLNHSVTKYDFPRYDYKKDSLKGYEKRTGNLIYDLVKDKSYTIALHCAWSSSKDYDKLVLPVHGKLDSVMDYFENKRIGFDLKNNLIGELKSKNSYYQFGQENFKLQDLCDGYIFLNKFIDSEQMTLEKDYYTADNIDEFKCYLKRLGKEDKFINLITVEKANNTDWDNIEKFKKILIE</sequence>
<gene>
    <name evidence="1" type="ORF">ACFQ0I_15965</name>
</gene>
<dbReference type="EMBL" id="JBHTIB010000027">
    <property type="protein sequence ID" value="MFD0837276.1"/>
    <property type="molecule type" value="Genomic_DNA"/>
</dbReference>
<dbReference type="Proteomes" id="UP001597011">
    <property type="component" value="Unassembled WGS sequence"/>
</dbReference>
<keyword evidence="2" id="KW-1185">Reference proteome</keyword>
<proteinExistence type="predicted"/>
<comment type="caution">
    <text evidence="1">The sequence shown here is derived from an EMBL/GenBank/DDBJ whole genome shotgun (WGS) entry which is preliminary data.</text>
</comment>
<reference evidence="2" key="1">
    <citation type="journal article" date="2019" name="Int. J. Syst. Evol. Microbiol.">
        <title>The Global Catalogue of Microorganisms (GCM) 10K type strain sequencing project: providing services to taxonomists for standard genome sequencing and annotation.</title>
        <authorList>
            <consortium name="The Broad Institute Genomics Platform"/>
            <consortium name="The Broad Institute Genome Sequencing Center for Infectious Disease"/>
            <person name="Wu L."/>
            <person name="Ma J."/>
        </authorList>
    </citation>
    <scope>NUCLEOTIDE SEQUENCE [LARGE SCALE GENOMIC DNA]</scope>
    <source>
        <strain evidence="2">CCUG 60529</strain>
    </source>
</reference>
<dbReference type="SUPFAM" id="SSF159501">
    <property type="entry name" value="EreA/ChaN-like"/>
    <property type="match status" value="1"/>
</dbReference>
<protein>
    <recommendedName>
        <fullName evidence="3">Haem-binding uptake Tiki superfamily ChaN domain-containing protein</fullName>
    </recommendedName>
</protein>
<evidence type="ECO:0000313" key="1">
    <source>
        <dbReference type="EMBL" id="MFD0837276.1"/>
    </source>
</evidence>